<dbReference type="GO" id="GO:0032259">
    <property type="term" value="P:methylation"/>
    <property type="evidence" value="ECO:0007669"/>
    <property type="project" value="UniProtKB-KW"/>
</dbReference>
<evidence type="ECO:0000313" key="2">
    <source>
        <dbReference type="EMBL" id="MBT9144273.1"/>
    </source>
</evidence>
<dbReference type="SUPFAM" id="SSF69796">
    <property type="entry name" value="Thymidylate synthase-complementing protein Thy1"/>
    <property type="match status" value="1"/>
</dbReference>
<dbReference type="PANTHER" id="PTHR34934">
    <property type="entry name" value="FLAVIN-DEPENDENT THYMIDYLATE SYNTHASE"/>
    <property type="match status" value="1"/>
</dbReference>
<accession>A0A9E2BES1</accession>
<dbReference type="GO" id="GO:0004799">
    <property type="term" value="F:thymidylate synthase activity"/>
    <property type="evidence" value="ECO:0007669"/>
    <property type="project" value="TreeGrafter"/>
</dbReference>
<sequence>MIRVIILSKTENPMEVLYLAARTSRYVGDFDTQLKVKPKESEKEKLVRNLVKWGHLSILEHVSFVFGIEGISRVTSHQLVRHRLASYTQQSQRYASMKDNNLIIPPSIQRNSEALKIMKDIEKKTMDAYHKLCTLGIPMEDARYLLPHGLDTRIVMTMNMRELWNTCSVRLCTLSQWEILSLFEEVRKAVGTVSPFLASLLQAQCLHLGKCPEDTPCEVLISAKKA</sequence>
<dbReference type="PROSITE" id="PS51331">
    <property type="entry name" value="THYX"/>
    <property type="match status" value="1"/>
</dbReference>
<dbReference type="AlphaFoldDB" id="A0A9E2BES1"/>
<dbReference type="GO" id="GO:0006231">
    <property type="term" value="P:dTMP biosynthetic process"/>
    <property type="evidence" value="ECO:0007669"/>
    <property type="project" value="UniProtKB-UniRule"/>
</dbReference>
<dbReference type="EC" id="2.1.1.148" evidence="1"/>
<dbReference type="InterPro" id="IPR003669">
    <property type="entry name" value="Thymidylate_synthase_ThyX"/>
</dbReference>
<dbReference type="InterPro" id="IPR036098">
    <property type="entry name" value="Thymidylate_synthase_ThyX_sf"/>
</dbReference>
<keyword evidence="1 2" id="KW-0489">Methyltransferase</keyword>
<protein>
    <recommendedName>
        <fullName evidence="1">Flavin-dependent thymidylate synthase</fullName>
        <shortName evidence="1">FDTS</shortName>
        <ecNumber evidence="1">2.1.1.148</ecNumber>
    </recommendedName>
    <alternativeName>
        <fullName evidence="1">FAD-dependent thymidylate synthase</fullName>
    </alternativeName>
    <alternativeName>
        <fullName evidence="1">Thymidylate synthase ThyX</fullName>
        <shortName evidence="1">TS</shortName>
        <shortName evidence="1">TSase</shortName>
    </alternativeName>
</protein>
<comment type="pathway">
    <text evidence="1">Pyrimidine metabolism; dTTP biosynthesis.</text>
</comment>
<comment type="subunit">
    <text evidence="1">Homotetramer.</text>
</comment>
<dbReference type="GO" id="GO:0006235">
    <property type="term" value="P:dTTP biosynthetic process"/>
    <property type="evidence" value="ECO:0007669"/>
    <property type="project" value="UniProtKB-UniRule"/>
</dbReference>
<dbReference type="CDD" id="cd20175">
    <property type="entry name" value="ThyX"/>
    <property type="match status" value="1"/>
</dbReference>
<dbReference type="Proteomes" id="UP000811545">
    <property type="component" value="Unassembled WGS sequence"/>
</dbReference>
<comment type="caution">
    <text evidence="2">The sequence shown here is derived from an EMBL/GenBank/DDBJ whole genome shotgun (WGS) entry which is preliminary data.</text>
</comment>
<comment type="similarity">
    <text evidence="1">Belongs to the thymidylate synthase ThyX family.</text>
</comment>
<feature type="binding site" evidence="1">
    <location>
        <begin position="81"/>
        <end position="83"/>
    </location>
    <ligand>
        <name>FAD</name>
        <dbReference type="ChEBI" id="CHEBI:57692"/>
        <note>ligand shared between neighboring subunits</note>
    </ligand>
</feature>
<evidence type="ECO:0000256" key="1">
    <source>
        <dbReference type="HAMAP-Rule" id="MF_01408"/>
    </source>
</evidence>
<feature type="binding site" evidence="1">
    <location>
        <position position="89"/>
    </location>
    <ligand>
        <name>FAD</name>
        <dbReference type="ChEBI" id="CHEBI:57692"/>
        <note>ligand shared between neighboring subunits</note>
    </ligand>
</feature>
<dbReference type="Gene3D" id="3.30.1360.170">
    <property type="match status" value="1"/>
</dbReference>
<feature type="binding site" description="in other chain" evidence="1">
    <location>
        <position position="143"/>
    </location>
    <ligand>
        <name>dUMP</name>
        <dbReference type="ChEBI" id="CHEBI:246422"/>
        <note>ligand shared between dimeric partners</note>
    </ligand>
</feature>
<keyword evidence="1" id="KW-0521">NADP</keyword>
<dbReference type="PANTHER" id="PTHR34934:SF1">
    <property type="entry name" value="FLAVIN-DEPENDENT THYMIDYLATE SYNTHASE"/>
    <property type="match status" value="1"/>
</dbReference>
<keyword evidence="1" id="KW-0285">Flavoprotein</keyword>
<name>A0A9E2BES1_PSYF1</name>
<feature type="active site" description="Involved in ionization of N3 of dUMP, leading to its activation" evidence="1">
    <location>
        <position position="170"/>
    </location>
</feature>
<dbReference type="GO" id="GO:0050797">
    <property type="term" value="F:thymidylate synthase (FAD) activity"/>
    <property type="evidence" value="ECO:0007669"/>
    <property type="project" value="UniProtKB-UniRule"/>
</dbReference>
<organism evidence="2 3">
    <name type="scientific">Psychracetigena formicireducens</name>
    <dbReference type="NCBI Taxonomy" id="2986056"/>
    <lineage>
        <taxon>Bacteria</taxon>
        <taxon>Bacillati</taxon>
        <taxon>Candidatus Lithacetigenota</taxon>
        <taxon>Candidatus Psychracetigena</taxon>
    </lineage>
</organism>
<keyword evidence="1" id="KW-0545">Nucleotide biosynthesis</keyword>
<dbReference type="NCBIfam" id="TIGR02170">
    <property type="entry name" value="thyX"/>
    <property type="match status" value="1"/>
</dbReference>
<dbReference type="GO" id="GO:0070402">
    <property type="term" value="F:NADPH binding"/>
    <property type="evidence" value="ECO:0007669"/>
    <property type="project" value="TreeGrafter"/>
</dbReference>
<dbReference type="EMBL" id="QLTW01000003">
    <property type="protein sequence ID" value="MBT9144273.1"/>
    <property type="molecule type" value="Genomic_DNA"/>
</dbReference>
<dbReference type="GO" id="GO:0050660">
    <property type="term" value="F:flavin adenine dinucleotide binding"/>
    <property type="evidence" value="ECO:0007669"/>
    <property type="project" value="UniProtKB-UniRule"/>
</dbReference>
<feature type="binding site" evidence="1">
    <location>
        <begin position="78"/>
        <end position="81"/>
    </location>
    <ligand>
        <name>dUMP</name>
        <dbReference type="ChEBI" id="CHEBI:246422"/>
        <note>ligand shared between dimeric partners</note>
    </ligand>
</feature>
<feature type="binding site" evidence="1">
    <location>
        <begin position="159"/>
        <end position="161"/>
    </location>
    <ligand>
        <name>FAD</name>
        <dbReference type="ChEBI" id="CHEBI:57692"/>
        <note>ligand shared between neighboring subunits</note>
    </ligand>
</feature>
<gene>
    <name evidence="1 2" type="primary">thyX</name>
    <name evidence="2" type="ORF">DDT42_00105</name>
</gene>
<feature type="binding site" description="in other chain" evidence="1">
    <location>
        <begin position="89"/>
        <end position="93"/>
    </location>
    <ligand>
        <name>dUMP</name>
        <dbReference type="ChEBI" id="CHEBI:246422"/>
        <note>ligand shared between dimeric partners</note>
    </ligand>
</feature>
<dbReference type="Pfam" id="PF02511">
    <property type="entry name" value="Thy1"/>
    <property type="match status" value="1"/>
</dbReference>
<dbReference type="HAMAP" id="MF_01408">
    <property type="entry name" value="ThyX"/>
    <property type="match status" value="1"/>
</dbReference>
<keyword evidence="1 2" id="KW-0808">Transferase</keyword>
<comment type="cofactor">
    <cofactor evidence="1">
        <name>FAD</name>
        <dbReference type="ChEBI" id="CHEBI:57692"/>
    </cofactor>
    <text evidence="1">Binds 4 FAD per tetramer. Each FAD binding site is formed by three monomers.</text>
</comment>
<evidence type="ECO:0000313" key="3">
    <source>
        <dbReference type="Proteomes" id="UP000811545"/>
    </source>
</evidence>
<comment type="function">
    <text evidence="1">Catalyzes the reductive methylation of 2'-deoxyuridine-5'-monophosphate (dUMP) to 2'-deoxythymidine-5'-monophosphate (dTMP) while utilizing 5,10-methylenetetrahydrofolate (mTHF) as the methyl donor, and NADPH and FADH(2) as the reductant.</text>
</comment>
<feature type="binding site" evidence="1">
    <location>
        <position position="170"/>
    </location>
    <ligand>
        <name>dUMP</name>
        <dbReference type="ChEBI" id="CHEBI:246422"/>
        <note>ligand shared between dimeric partners</note>
    </ligand>
</feature>
<proteinExistence type="inferred from homology"/>
<reference evidence="2 3" key="1">
    <citation type="journal article" date="2021" name="bioRxiv">
        <title>Unique metabolic strategies in Hadean analogues reveal hints for primordial physiology.</title>
        <authorList>
            <person name="Nobu M.K."/>
            <person name="Nakai R."/>
            <person name="Tamazawa S."/>
            <person name="Mori H."/>
            <person name="Toyoda A."/>
            <person name="Ijiri A."/>
            <person name="Suzuki S."/>
            <person name="Kurokawa K."/>
            <person name="Kamagata Y."/>
            <person name="Tamaki H."/>
        </authorList>
    </citation>
    <scope>NUCLEOTIDE SEQUENCE [LARGE SCALE GENOMIC DNA]</scope>
    <source>
        <strain evidence="2">BS525</strain>
    </source>
</reference>
<comment type="catalytic activity">
    <reaction evidence="1">
        <text>dUMP + (6R)-5,10-methylene-5,6,7,8-tetrahydrofolate + NADPH + H(+) = dTMP + (6S)-5,6,7,8-tetrahydrofolate + NADP(+)</text>
        <dbReference type="Rhea" id="RHEA:29043"/>
        <dbReference type="ChEBI" id="CHEBI:15378"/>
        <dbReference type="ChEBI" id="CHEBI:15636"/>
        <dbReference type="ChEBI" id="CHEBI:57453"/>
        <dbReference type="ChEBI" id="CHEBI:57783"/>
        <dbReference type="ChEBI" id="CHEBI:58349"/>
        <dbReference type="ChEBI" id="CHEBI:63528"/>
        <dbReference type="ChEBI" id="CHEBI:246422"/>
        <dbReference type="EC" id="2.1.1.148"/>
    </reaction>
</comment>
<keyword evidence="1" id="KW-0274">FAD</keyword>
<feature type="binding site" evidence="1">
    <location>
        <position position="165"/>
    </location>
    <ligand>
        <name>FAD</name>
        <dbReference type="ChEBI" id="CHEBI:57692"/>
        <note>ligand shared between neighboring subunits</note>
    </ligand>
</feature>
<feature type="binding site" evidence="1">
    <location>
        <position position="57"/>
    </location>
    <ligand>
        <name>FAD</name>
        <dbReference type="ChEBI" id="CHEBI:57692"/>
        <note>ligand shared between neighboring subunits</note>
    </ligand>
</feature>